<dbReference type="AlphaFoldDB" id="A0A9P9BF24"/>
<comment type="caution">
    <text evidence="1">The sequence shown here is derived from an EMBL/GenBank/DDBJ whole genome shotgun (WGS) entry which is preliminary data.</text>
</comment>
<evidence type="ECO:0000313" key="2">
    <source>
        <dbReference type="Proteomes" id="UP000756346"/>
    </source>
</evidence>
<sequence length="184" mass="20990">MPSEKDRLYVALYARGGNPTMPGLEDKYHWALIVGPKLESSTSQGYRFHAKEKLSFTGNPPEARWEWHYEEVTTSMTATSMLLVRIMVGKVKSTSLLRSIFQQIPVRPEVEGWNCVGWVREALLTATQDSRALSKAAGTWDLVRDTAMWYVESKKTANRFDGTYDYDPTQVATWDMLSAKELMQ</sequence>
<dbReference type="EMBL" id="JAGTJQ010000018">
    <property type="protein sequence ID" value="KAH7009418.1"/>
    <property type="molecule type" value="Genomic_DNA"/>
</dbReference>
<dbReference type="Pfam" id="PF21858">
    <property type="entry name" value="DUF6914"/>
    <property type="match status" value="1"/>
</dbReference>
<name>A0A9P9BF24_9PEZI</name>
<dbReference type="InterPro" id="IPR054208">
    <property type="entry name" value="DUF6914"/>
</dbReference>
<protein>
    <submittedName>
        <fullName evidence="1">Uncharacterized protein</fullName>
    </submittedName>
</protein>
<organism evidence="1 2">
    <name type="scientific">Microdochium trichocladiopsis</name>
    <dbReference type="NCBI Taxonomy" id="1682393"/>
    <lineage>
        <taxon>Eukaryota</taxon>
        <taxon>Fungi</taxon>
        <taxon>Dikarya</taxon>
        <taxon>Ascomycota</taxon>
        <taxon>Pezizomycotina</taxon>
        <taxon>Sordariomycetes</taxon>
        <taxon>Xylariomycetidae</taxon>
        <taxon>Xylariales</taxon>
        <taxon>Microdochiaceae</taxon>
        <taxon>Microdochium</taxon>
    </lineage>
</organism>
<dbReference type="GeneID" id="70180584"/>
<dbReference type="Proteomes" id="UP000756346">
    <property type="component" value="Unassembled WGS sequence"/>
</dbReference>
<reference evidence="1" key="1">
    <citation type="journal article" date="2021" name="Nat. Commun.">
        <title>Genetic determinants of endophytism in the Arabidopsis root mycobiome.</title>
        <authorList>
            <person name="Mesny F."/>
            <person name="Miyauchi S."/>
            <person name="Thiergart T."/>
            <person name="Pickel B."/>
            <person name="Atanasova L."/>
            <person name="Karlsson M."/>
            <person name="Huettel B."/>
            <person name="Barry K.W."/>
            <person name="Haridas S."/>
            <person name="Chen C."/>
            <person name="Bauer D."/>
            <person name="Andreopoulos W."/>
            <person name="Pangilinan J."/>
            <person name="LaButti K."/>
            <person name="Riley R."/>
            <person name="Lipzen A."/>
            <person name="Clum A."/>
            <person name="Drula E."/>
            <person name="Henrissat B."/>
            <person name="Kohler A."/>
            <person name="Grigoriev I.V."/>
            <person name="Martin F.M."/>
            <person name="Hacquard S."/>
        </authorList>
    </citation>
    <scope>NUCLEOTIDE SEQUENCE</scope>
    <source>
        <strain evidence="1">MPI-CAGE-CH-0230</strain>
    </source>
</reference>
<accession>A0A9P9BF24</accession>
<dbReference type="OrthoDB" id="2679825at2759"/>
<gene>
    <name evidence="1" type="ORF">B0I36DRAFT_257765</name>
</gene>
<proteinExistence type="predicted"/>
<dbReference type="RefSeq" id="XP_046004046.1">
    <property type="nucleotide sequence ID" value="XM_046151038.1"/>
</dbReference>
<keyword evidence="2" id="KW-1185">Reference proteome</keyword>
<evidence type="ECO:0000313" key="1">
    <source>
        <dbReference type="EMBL" id="KAH7009418.1"/>
    </source>
</evidence>